<reference evidence="2" key="1">
    <citation type="submission" date="2017-02" db="EMBL/GenBank/DDBJ databases">
        <authorList>
            <person name="Varghese N."/>
            <person name="Submissions S."/>
        </authorList>
    </citation>
    <scope>NUCLEOTIDE SEQUENCE [LARGE SCALE GENOMIC DNA]</scope>
    <source>
        <strain evidence="2">ATCC 700200</strain>
    </source>
</reference>
<name>A0A1T4Z2G5_9BACT</name>
<dbReference type="RefSeq" id="WP_176159651.1">
    <property type="nucleotide sequence ID" value="NZ_FUYE01000026.1"/>
</dbReference>
<dbReference type="InterPro" id="IPR032720">
    <property type="entry name" value="Cys_rich_CWC"/>
</dbReference>
<accession>A0A1T4Z2G5</accession>
<proteinExistence type="predicted"/>
<dbReference type="EMBL" id="FUYE01000026">
    <property type="protein sequence ID" value="SKB08237.1"/>
    <property type="molecule type" value="Genomic_DNA"/>
</dbReference>
<protein>
    <submittedName>
        <fullName evidence="1">Cysteine-rich CWC</fullName>
    </submittedName>
</protein>
<organism evidence="1 2">
    <name type="scientific">Prosthecobacter debontii</name>
    <dbReference type="NCBI Taxonomy" id="48467"/>
    <lineage>
        <taxon>Bacteria</taxon>
        <taxon>Pseudomonadati</taxon>
        <taxon>Verrucomicrobiota</taxon>
        <taxon>Verrucomicrobiia</taxon>
        <taxon>Verrucomicrobiales</taxon>
        <taxon>Verrucomicrobiaceae</taxon>
        <taxon>Prosthecobacter</taxon>
    </lineage>
</organism>
<dbReference type="Pfam" id="PF14375">
    <property type="entry name" value="Cys_rich_CWC"/>
    <property type="match status" value="1"/>
</dbReference>
<dbReference type="AlphaFoldDB" id="A0A1T4Z2G5"/>
<sequence length="72" mass="8068">MPTLLSDKHDILTCPMCEASFTCFCNRPAACPCVQANVTRDEAEWISWQTGGECVCIACLMRLREEARQVLT</sequence>
<dbReference type="STRING" id="48467.SAMN02745166_04887"/>
<dbReference type="Proteomes" id="UP000190774">
    <property type="component" value="Unassembled WGS sequence"/>
</dbReference>
<evidence type="ECO:0000313" key="1">
    <source>
        <dbReference type="EMBL" id="SKB08237.1"/>
    </source>
</evidence>
<keyword evidence="2" id="KW-1185">Reference proteome</keyword>
<gene>
    <name evidence="1" type="ORF">SAMN02745166_04887</name>
</gene>
<evidence type="ECO:0000313" key="2">
    <source>
        <dbReference type="Proteomes" id="UP000190774"/>
    </source>
</evidence>